<proteinExistence type="predicted"/>
<dbReference type="PANTHER" id="PTHR11113">
    <property type="entry name" value="N-ACETYLGLUCOSAMINE-6-PHOSPHATE DEACETYLASE"/>
    <property type="match status" value="1"/>
</dbReference>
<dbReference type="GO" id="GO:0046872">
    <property type="term" value="F:metal ion binding"/>
    <property type="evidence" value="ECO:0007669"/>
    <property type="project" value="UniProtKB-KW"/>
</dbReference>
<dbReference type="Pfam" id="PF01979">
    <property type="entry name" value="Amidohydro_1"/>
    <property type="match status" value="1"/>
</dbReference>
<protein>
    <submittedName>
        <fullName evidence="4">Unannotated protein</fullName>
    </submittedName>
</protein>
<evidence type="ECO:0000259" key="3">
    <source>
        <dbReference type="Pfam" id="PF01979"/>
    </source>
</evidence>
<dbReference type="GO" id="GO:0008448">
    <property type="term" value="F:N-acetylglucosamine-6-phosphate deacetylase activity"/>
    <property type="evidence" value="ECO:0007669"/>
    <property type="project" value="InterPro"/>
</dbReference>
<keyword evidence="1" id="KW-0479">Metal-binding</keyword>
<dbReference type="GO" id="GO:0006046">
    <property type="term" value="P:N-acetylglucosamine catabolic process"/>
    <property type="evidence" value="ECO:0007669"/>
    <property type="project" value="TreeGrafter"/>
</dbReference>
<keyword evidence="2" id="KW-0378">Hydrolase</keyword>
<dbReference type="PIRSF" id="PIRSF038994">
    <property type="entry name" value="NagA"/>
    <property type="match status" value="1"/>
</dbReference>
<accession>A0A6J6CGV8</accession>
<evidence type="ECO:0000256" key="1">
    <source>
        <dbReference type="ARBA" id="ARBA00022723"/>
    </source>
</evidence>
<dbReference type="PANTHER" id="PTHR11113:SF14">
    <property type="entry name" value="N-ACETYLGLUCOSAMINE-6-PHOSPHATE DEACETYLASE"/>
    <property type="match status" value="1"/>
</dbReference>
<feature type="domain" description="Amidohydrolase-related" evidence="3">
    <location>
        <begin position="115"/>
        <end position="344"/>
    </location>
</feature>
<dbReference type="SUPFAM" id="SSF51556">
    <property type="entry name" value="Metallo-dependent hydrolases"/>
    <property type="match status" value="1"/>
</dbReference>
<dbReference type="AlphaFoldDB" id="A0A6J6CGV8"/>
<evidence type="ECO:0000256" key="2">
    <source>
        <dbReference type="ARBA" id="ARBA00022801"/>
    </source>
</evidence>
<dbReference type="EMBL" id="CAEZTC010000010">
    <property type="protein sequence ID" value="CAB4550760.1"/>
    <property type="molecule type" value="Genomic_DNA"/>
</dbReference>
<evidence type="ECO:0000313" key="4">
    <source>
        <dbReference type="EMBL" id="CAB4550760.1"/>
    </source>
</evidence>
<sequence>MEVLTTQNFFDGHTLHGPSALSLNDGHISKIESYLGAPEFHLLSPGFLDLQMNGFDAVDISDATVEQLIDLDNQLLALGTTHWLATVITAPLDRLEQRVRFLDDVCRSGRVPGLVGIHIEGPFLGRAPGAHNTEWIVPIDMEWLHRLPDSVRLITIAPEQEQAIAATSYLVGRGIAVSMGHTRPSATEMELMIVAGANMVTHLYNGMSGVHHRETGMALRALVDPRISTGLIADLAHVSPDAVRLAFAAKGGDGVCLVSDTVAWNTERAKRRGIQIVNGSPQLADGTLAGSSTSLSQCVQRSVHVAGVGLEDALKAATATPSRVLQRPEYSRVAEGDTANLVAMNDALCVTGAWRALVSHRA</sequence>
<dbReference type="InterPro" id="IPR032466">
    <property type="entry name" value="Metal_Hydrolase"/>
</dbReference>
<dbReference type="InterPro" id="IPR006680">
    <property type="entry name" value="Amidohydro-rel"/>
</dbReference>
<organism evidence="4">
    <name type="scientific">freshwater metagenome</name>
    <dbReference type="NCBI Taxonomy" id="449393"/>
    <lineage>
        <taxon>unclassified sequences</taxon>
        <taxon>metagenomes</taxon>
        <taxon>ecological metagenomes</taxon>
    </lineage>
</organism>
<dbReference type="Gene3D" id="3.20.20.140">
    <property type="entry name" value="Metal-dependent hydrolases"/>
    <property type="match status" value="1"/>
</dbReference>
<name>A0A6J6CGV8_9ZZZZ</name>
<reference evidence="4" key="1">
    <citation type="submission" date="2020-05" db="EMBL/GenBank/DDBJ databases">
        <authorList>
            <person name="Chiriac C."/>
            <person name="Salcher M."/>
            <person name="Ghai R."/>
            <person name="Kavagutti S V."/>
        </authorList>
    </citation>
    <scope>NUCLEOTIDE SEQUENCE</scope>
</reference>
<gene>
    <name evidence="4" type="ORF">UFOPK1572_00147</name>
</gene>
<dbReference type="InterPro" id="IPR003764">
    <property type="entry name" value="GlcNAc_6-P_deAcase"/>
</dbReference>